<dbReference type="SMART" id="SM00320">
    <property type="entry name" value="WD40"/>
    <property type="match status" value="2"/>
</dbReference>
<dbReference type="PROSITE" id="PS50082">
    <property type="entry name" value="WD_REPEATS_2"/>
    <property type="match status" value="1"/>
</dbReference>
<name>A0A820FN20_9BILA</name>
<sequence length="388" mass="44151">PILGSTTKASSFKLLLKWVVNEKEYIWFLKFDICRASQLLAIGTLDGQIQVWDLRHHMHNPSVDFVKLKNPNSKAKISRVSFNYDGSILVACSDDSRIFIWKQIVGWSLISDQKTNHHIGMACIVLLVFIISIVLSISINAITYRPVVLMHGVTRNASDLNEFAGWINETYSGIYVISVEIGNGADDSFLLTMNRQVELFCNTIRADPHLQKGFNMLGFSQGSLIVRAAVERCSLPVYNLITLSGINEGVFGVPNLQQLPPDFRKLISEFAYEKAVQDVISVAGYWRDPYQLDKYMSRCQFLPDINNELAVRNETYKMNMLKLNAFVMTYSDVDEVVAPSLSGWFLGYKPKSMDVETWNQSRQFTEDLIGLRTLWDQGKIYRFTSHVS</sequence>
<dbReference type="SUPFAM" id="SSF53474">
    <property type="entry name" value="alpha/beta-Hydrolases"/>
    <property type="match status" value="1"/>
</dbReference>
<feature type="repeat" description="WD" evidence="3">
    <location>
        <begin position="70"/>
        <end position="102"/>
    </location>
</feature>
<feature type="non-terminal residue" evidence="5">
    <location>
        <position position="388"/>
    </location>
</feature>
<dbReference type="EMBL" id="CAJOAY010013436">
    <property type="protein sequence ID" value="CAF4265572.1"/>
    <property type="molecule type" value="Genomic_DNA"/>
</dbReference>
<comment type="caution">
    <text evidence="5">The sequence shown here is derived from an EMBL/GenBank/DDBJ whole genome shotgun (WGS) entry which is preliminary data.</text>
</comment>
<evidence type="ECO:0000256" key="1">
    <source>
        <dbReference type="ARBA" id="ARBA00010758"/>
    </source>
</evidence>
<evidence type="ECO:0000313" key="6">
    <source>
        <dbReference type="Proteomes" id="UP000663881"/>
    </source>
</evidence>
<dbReference type="SUPFAM" id="SSF50978">
    <property type="entry name" value="WD40 repeat-like"/>
    <property type="match status" value="1"/>
</dbReference>
<evidence type="ECO:0000256" key="4">
    <source>
        <dbReference type="SAM" id="Phobius"/>
    </source>
</evidence>
<gene>
    <name evidence="5" type="ORF">OKA104_LOCUS44373</name>
</gene>
<keyword evidence="4" id="KW-1133">Transmembrane helix</keyword>
<proteinExistence type="inferred from homology"/>
<keyword evidence="3" id="KW-0853">WD repeat</keyword>
<keyword evidence="4" id="KW-0812">Transmembrane</keyword>
<organism evidence="5 6">
    <name type="scientific">Adineta steineri</name>
    <dbReference type="NCBI Taxonomy" id="433720"/>
    <lineage>
        <taxon>Eukaryota</taxon>
        <taxon>Metazoa</taxon>
        <taxon>Spiralia</taxon>
        <taxon>Gnathifera</taxon>
        <taxon>Rotifera</taxon>
        <taxon>Eurotatoria</taxon>
        <taxon>Bdelloidea</taxon>
        <taxon>Adinetida</taxon>
        <taxon>Adinetidae</taxon>
        <taxon>Adineta</taxon>
    </lineage>
</organism>
<keyword evidence="4" id="KW-0472">Membrane</keyword>
<dbReference type="Gene3D" id="2.130.10.10">
    <property type="entry name" value="YVTN repeat-like/Quinoprotein amine dehydrogenase"/>
    <property type="match status" value="1"/>
</dbReference>
<comment type="similarity">
    <text evidence="1">Belongs to the palmitoyl-protein thioesterase family.</text>
</comment>
<dbReference type="Pfam" id="PF02089">
    <property type="entry name" value="Palm_thioest"/>
    <property type="match status" value="1"/>
</dbReference>
<protein>
    <recommendedName>
        <fullName evidence="7">Palmitoyl-protein thioesterase 1</fullName>
    </recommendedName>
</protein>
<evidence type="ECO:0000313" key="5">
    <source>
        <dbReference type="EMBL" id="CAF4265572.1"/>
    </source>
</evidence>
<dbReference type="Gene3D" id="3.40.50.1820">
    <property type="entry name" value="alpha/beta hydrolase"/>
    <property type="match status" value="1"/>
</dbReference>
<accession>A0A820FN20</accession>
<dbReference type="InterPro" id="IPR036322">
    <property type="entry name" value="WD40_repeat_dom_sf"/>
</dbReference>
<dbReference type="AlphaFoldDB" id="A0A820FN20"/>
<dbReference type="PANTHER" id="PTHR11247:SF67">
    <property type="entry name" value="PALMITOYL-PROTEIN THIOESTERASE 3"/>
    <property type="match status" value="1"/>
</dbReference>
<keyword evidence="2" id="KW-0378">Hydrolase</keyword>
<evidence type="ECO:0000256" key="3">
    <source>
        <dbReference type="PROSITE-ProRule" id="PRU00221"/>
    </source>
</evidence>
<feature type="non-terminal residue" evidence="5">
    <location>
        <position position="1"/>
    </location>
</feature>
<dbReference type="PANTHER" id="PTHR11247">
    <property type="entry name" value="PALMITOYL-PROTEIN THIOESTERASE/DOLICHYLDIPHOSPHATASE 1"/>
    <property type="match status" value="1"/>
</dbReference>
<dbReference type="Proteomes" id="UP000663881">
    <property type="component" value="Unassembled WGS sequence"/>
</dbReference>
<dbReference type="GO" id="GO:0005764">
    <property type="term" value="C:lysosome"/>
    <property type="evidence" value="ECO:0007669"/>
    <property type="project" value="TreeGrafter"/>
</dbReference>
<dbReference type="InterPro" id="IPR029058">
    <property type="entry name" value="AB_hydrolase_fold"/>
</dbReference>
<dbReference type="InterPro" id="IPR015943">
    <property type="entry name" value="WD40/YVTN_repeat-like_dom_sf"/>
</dbReference>
<feature type="transmembrane region" description="Helical" evidence="4">
    <location>
        <begin position="119"/>
        <end position="139"/>
    </location>
</feature>
<dbReference type="InterPro" id="IPR001680">
    <property type="entry name" value="WD40_rpt"/>
</dbReference>
<evidence type="ECO:0000256" key="2">
    <source>
        <dbReference type="ARBA" id="ARBA00022801"/>
    </source>
</evidence>
<evidence type="ECO:0008006" key="7">
    <source>
        <dbReference type="Google" id="ProtNLM"/>
    </source>
</evidence>
<reference evidence="5" key="1">
    <citation type="submission" date="2021-02" db="EMBL/GenBank/DDBJ databases">
        <authorList>
            <person name="Nowell W R."/>
        </authorList>
    </citation>
    <scope>NUCLEOTIDE SEQUENCE</scope>
</reference>
<dbReference type="GO" id="GO:0016790">
    <property type="term" value="F:thiolester hydrolase activity"/>
    <property type="evidence" value="ECO:0007669"/>
    <property type="project" value="TreeGrafter"/>
</dbReference>
<dbReference type="Pfam" id="PF00400">
    <property type="entry name" value="WD40"/>
    <property type="match status" value="1"/>
</dbReference>